<gene>
    <name evidence="6" type="primary">LOC100372502</name>
</gene>
<dbReference type="CDD" id="cd00037">
    <property type="entry name" value="CLECT"/>
    <property type="match status" value="1"/>
</dbReference>
<feature type="domain" description="VWFD" evidence="4">
    <location>
        <begin position="1"/>
        <end position="63"/>
    </location>
</feature>
<protein>
    <submittedName>
        <fullName evidence="6">von Willebrand factor-like</fullName>
    </submittedName>
</protein>
<dbReference type="InterPro" id="IPR014853">
    <property type="entry name" value="VWF/SSPO/ZAN-like_Cys-rich_dom"/>
</dbReference>
<dbReference type="CDD" id="cd19941">
    <property type="entry name" value="TIL"/>
    <property type="match status" value="1"/>
</dbReference>
<dbReference type="InterPro" id="IPR016187">
    <property type="entry name" value="CTDL_fold"/>
</dbReference>
<dbReference type="InterPro" id="IPR050780">
    <property type="entry name" value="Mucin_vWF_Thrombospondin_sf"/>
</dbReference>
<evidence type="ECO:0000256" key="2">
    <source>
        <dbReference type="ARBA" id="ARBA00023180"/>
    </source>
</evidence>
<dbReference type="SUPFAM" id="SSF56436">
    <property type="entry name" value="C-type lectin-like"/>
    <property type="match status" value="1"/>
</dbReference>
<dbReference type="Gene3D" id="3.10.100.10">
    <property type="entry name" value="Mannose-Binding Protein A, subunit A"/>
    <property type="match status" value="1"/>
</dbReference>
<dbReference type="Gene3D" id="2.10.25.10">
    <property type="entry name" value="Laminin"/>
    <property type="match status" value="1"/>
</dbReference>
<name>A0ABM0LU70_SACKO</name>
<dbReference type="Pfam" id="PF01826">
    <property type="entry name" value="TIL"/>
    <property type="match status" value="1"/>
</dbReference>
<dbReference type="PROSITE" id="PS51233">
    <property type="entry name" value="VWFD"/>
    <property type="match status" value="1"/>
</dbReference>
<dbReference type="InterPro" id="IPR001304">
    <property type="entry name" value="C-type_lectin-like"/>
</dbReference>
<dbReference type="InterPro" id="IPR001846">
    <property type="entry name" value="VWF_type-D"/>
</dbReference>
<dbReference type="RefSeq" id="XP_006811311.1">
    <property type="nucleotide sequence ID" value="XM_006811248.1"/>
</dbReference>
<dbReference type="SUPFAM" id="SSF57567">
    <property type="entry name" value="Serine protease inhibitors"/>
    <property type="match status" value="1"/>
</dbReference>
<dbReference type="GeneID" id="100372502"/>
<dbReference type="PROSITE" id="PS00615">
    <property type="entry name" value="C_TYPE_LECTIN_1"/>
    <property type="match status" value="1"/>
</dbReference>
<evidence type="ECO:0000313" key="6">
    <source>
        <dbReference type="RefSeq" id="XP_006811311.1"/>
    </source>
</evidence>
<dbReference type="Pfam" id="PF00059">
    <property type="entry name" value="Lectin_C"/>
    <property type="match status" value="1"/>
</dbReference>
<keyword evidence="1" id="KW-1015">Disulfide bond</keyword>
<sequence>MKTYWNGDSTAAVVLSKTHQNSVCGLCGNFNGNQNDEFIAPAGDLAPSASSFGESWRIGTSCHQSARSVHDEIPRDTALAEQICNDLFNSGNISDCTLDPAMFSSACLLDLSATLPNDTTGGCAVVATYVAQCQAQGTMVGDWRTGTECEILCPADFAYTTCGSACPPTCEDPYPVGSCTEECIEGCFCEPGKLIDSGQCIDQADCGCYYLGVLYRFGETQPNEVICSCNIPDTVCVGCRHFEINTDEVTWATAKSNCESQGGRLAMIDTQVVFNNIRKYIFGNQIDDEIRKGFWFGLDDIDVEGSFVWSDGTPLGDFTKWAKRQPNNNVRSDPNGQDCAQLWKLKTLKWDDTYCSQKNGYICEYTDQCI</sequence>
<dbReference type="InterPro" id="IPR016186">
    <property type="entry name" value="C-type_lectin-like/link_sf"/>
</dbReference>
<dbReference type="SMART" id="SM00832">
    <property type="entry name" value="C8"/>
    <property type="match status" value="1"/>
</dbReference>
<dbReference type="Proteomes" id="UP000694865">
    <property type="component" value="Unplaced"/>
</dbReference>
<keyword evidence="2" id="KW-0325">Glycoprotein</keyword>
<dbReference type="PANTHER" id="PTHR11339">
    <property type="entry name" value="EXTRACELLULAR MATRIX GLYCOPROTEIN RELATED"/>
    <property type="match status" value="1"/>
</dbReference>
<dbReference type="SMART" id="SM00034">
    <property type="entry name" value="CLECT"/>
    <property type="match status" value="1"/>
</dbReference>
<organism evidence="5 6">
    <name type="scientific">Saccoglossus kowalevskii</name>
    <name type="common">Acorn worm</name>
    <dbReference type="NCBI Taxonomy" id="10224"/>
    <lineage>
        <taxon>Eukaryota</taxon>
        <taxon>Metazoa</taxon>
        <taxon>Hemichordata</taxon>
        <taxon>Enteropneusta</taxon>
        <taxon>Harrimaniidae</taxon>
        <taxon>Saccoglossus</taxon>
    </lineage>
</organism>
<evidence type="ECO:0000259" key="3">
    <source>
        <dbReference type="PROSITE" id="PS50041"/>
    </source>
</evidence>
<evidence type="ECO:0000259" key="4">
    <source>
        <dbReference type="PROSITE" id="PS51233"/>
    </source>
</evidence>
<feature type="domain" description="C-type lectin" evidence="3">
    <location>
        <begin position="239"/>
        <end position="364"/>
    </location>
</feature>
<dbReference type="InterPro" id="IPR002919">
    <property type="entry name" value="TIL_dom"/>
</dbReference>
<dbReference type="Pfam" id="PF08742">
    <property type="entry name" value="C8"/>
    <property type="match status" value="1"/>
</dbReference>
<dbReference type="Pfam" id="PF00094">
    <property type="entry name" value="VWD"/>
    <property type="match status" value="1"/>
</dbReference>
<proteinExistence type="predicted"/>
<reference evidence="6" key="1">
    <citation type="submission" date="2025-08" db="UniProtKB">
        <authorList>
            <consortium name="RefSeq"/>
        </authorList>
    </citation>
    <scope>IDENTIFICATION</scope>
    <source>
        <tissue evidence="6">Testes</tissue>
    </source>
</reference>
<accession>A0ABM0LU70</accession>
<evidence type="ECO:0000313" key="5">
    <source>
        <dbReference type="Proteomes" id="UP000694865"/>
    </source>
</evidence>
<dbReference type="PROSITE" id="PS50041">
    <property type="entry name" value="C_TYPE_LECTIN_2"/>
    <property type="match status" value="1"/>
</dbReference>
<dbReference type="InterPro" id="IPR018378">
    <property type="entry name" value="C-type_lectin_CS"/>
</dbReference>
<keyword evidence="5" id="KW-1185">Reference proteome</keyword>
<dbReference type="InterPro" id="IPR036084">
    <property type="entry name" value="Ser_inhib-like_sf"/>
</dbReference>
<evidence type="ECO:0000256" key="1">
    <source>
        <dbReference type="ARBA" id="ARBA00023157"/>
    </source>
</evidence>